<evidence type="ECO:0000313" key="2">
    <source>
        <dbReference type="EMBL" id="RHY75422.1"/>
    </source>
</evidence>
<proteinExistence type="predicted"/>
<sequence>CPTAPSLKPLKNLASVHAWFPQPGASSVPTERPNRTSQETWGGDCDTRPKPSDSACAVPMDQRSTIREMSVATGIAIGTLSRHLKKGTFRRRSTRIKPLLSEANKLERDRRTVYLLPDETPQRRSWKSKRFIPKVMFLAAVAHNTTPHRSITDAVLESVSTDGWTFVMRIETPNSPDLNVLDLGLFAFIQSLQLKKVSRTVDEVIRYTLAAFDELSYEKLECVFLTFQAVMRLVLEHAGDNNYALPHLKKAALRRTGLLMSNVSCPVALLL</sequence>
<dbReference type="AlphaFoldDB" id="A0A3R7B236"/>
<dbReference type="Proteomes" id="UP000283543">
    <property type="component" value="Unassembled WGS sequence"/>
</dbReference>
<feature type="region of interest" description="Disordered" evidence="1">
    <location>
        <begin position="22"/>
        <end position="57"/>
    </location>
</feature>
<dbReference type="PANTHER" id="PTHR47169">
    <property type="entry name" value="OS01G0541250 PROTEIN"/>
    <property type="match status" value="1"/>
</dbReference>
<feature type="non-terminal residue" evidence="2">
    <location>
        <position position="1"/>
    </location>
</feature>
<evidence type="ECO:0008006" key="4">
    <source>
        <dbReference type="Google" id="ProtNLM"/>
    </source>
</evidence>
<dbReference type="EMBL" id="QUTB01001594">
    <property type="protein sequence ID" value="RHY75422.1"/>
    <property type="molecule type" value="Genomic_DNA"/>
</dbReference>
<protein>
    <recommendedName>
        <fullName evidence="4">Transposase Tc1-like domain-containing protein</fullName>
    </recommendedName>
</protein>
<feature type="compositionally biased region" description="Polar residues" evidence="1">
    <location>
        <begin position="24"/>
        <end position="40"/>
    </location>
</feature>
<comment type="caution">
    <text evidence="2">The sequence shown here is derived from an EMBL/GenBank/DDBJ whole genome shotgun (WGS) entry which is preliminary data.</text>
</comment>
<reference evidence="2 3" key="1">
    <citation type="submission" date="2018-08" db="EMBL/GenBank/DDBJ databases">
        <title>Aphanomyces genome sequencing and annotation.</title>
        <authorList>
            <person name="Minardi D."/>
            <person name="Oidtmann B."/>
            <person name="Van Der Giezen M."/>
            <person name="Studholme D.J."/>
        </authorList>
    </citation>
    <scope>NUCLEOTIDE SEQUENCE [LARGE SCALE GENOMIC DNA]</scope>
    <source>
        <strain evidence="2 3">Si</strain>
    </source>
</reference>
<accession>A0A3R7B236</accession>
<evidence type="ECO:0000313" key="3">
    <source>
        <dbReference type="Proteomes" id="UP000283543"/>
    </source>
</evidence>
<dbReference type="VEuPathDB" id="FungiDB:H257_09561"/>
<gene>
    <name evidence="2" type="ORF">DYB34_014055</name>
</gene>
<evidence type="ECO:0000256" key="1">
    <source>
        <dbReference type="SAM" id="MobiDB-lite"/>
    </source>
</evidence>
<dbReference type="InterPro" id="IPR036397">
    <property type="entry name" value="RNaseH_sf"/>
</dbReference>
<dbReference type="Gene3D" id="3.30.420.10">
    <property type="entry name" value="Ribonuclease H-like superfamily/Ribonuclease H"/>
    <property type="match status" value="1"/>
</dbReference>
<dbReference type="PANTHER" id="PTHR47169:SF2">
    <property type="entry name" value="OS01G0541250 PROTEIN"/>
    <property type="match status" value="1"/>
</dbReference>
<name>A0A3R7B236_APHAT</name>
<organism evidence="2 3">
    <name type="scientific">Aphanomyces astaci</name>
    <name type="common">Crayfish plague agent</name>
    <dbReference type="NCBI Taxonomy" id="112090"/>
    <lineage>
        <taxon>Eukaryota</taxon>
        <taxon>Sar</taxon>
        <taxon>Stramenopiles</taxon>
        <taxon>Oomycota</taxon>
        <taxon>Saprolegniomycetes</taxon>
        <taxon>Saprolegniales</taxon>
        <taxon>Verrucalvaceae</taxon>
        <taxon>Aphanomyces</taxon>
    </lineage>
</organism>
<dbReference type="GO" id="GO:0003676">
    <property type="term" value="F:nucleic acid binding"/>
    <property type="evidence" value="ECO:0007669"/>
    <property type="project" value="InterPro"/>
</dbReference>